<dbReference type="InterPro" id="IPR006665">
    <property type="entry name" value="OmpA-like"/>
</dbReference>
<accession>A0A382CEQ4</accession>
<dbReference type="Gene3D" id="3.30.1330.60">
    <property type="entry name" value="OmpA-like domain"/>
    <property type="match status" value="1"/>
</dbReference>
<comment type="subcellular location">
    <subcellularLocation>
        <location evidence="1">Cell membrane</location>
        <topology evidence="1">Single-pass membrane protein</topology>
    </subcellularLocation>
</comment>
<evidence type="ECO:0000256" key="5">
    <source>
        <dbReference type="ARBA" id="ARBA00022989"/>
    </source>
</evidence>
<evidence type="ECO:0000256" key="2">
    <source>
        <dbReference type="ARBA" id="ARBA00008914"/>
    </source>
</evidence>
<evidence type="ECO:0000256" key="3">
    <source>
        <dbReference type="ARBA" id="ARBA00022475"/>
    </source>
</evidence>
<keyword evidence="4" id="KW-0812">Transmembrane</keyword>
<organism evidence="9">
    <name type="scientific">marine metagenome</name>
    <dbReference type="NCBI Taxonomy" id="408172"/>
    <lineage>
        <taxon>unclassified sequences</taxon>
        <taxon>metagenomes</taxon>
        <taxon>ecological metagenomes</taxon>
    </lineage>
</organism>
<dbReference type="PROSITE" id="PS51123">
    <property type="entry name" value="OMPA_2"/>
    <property type="match status" value="1"/>
</dbReference>
<dbReference type="GO" id="GO:0005886">
    <property type="term" value="C:plasma membrane"/>
    <property type="evidence" value="ECO:0007669"/>
    <property type="project" value="UniProtKB-SubCell"/>
</dbReference>
<feature type="non-terminal residue" evidence="9">
    <location>
        <position position="308"/>
    </location>
</feature>
<dbReference type="SUPFAM" id="SSF103088">
    <property type="entry name" value="OmpA-like"/>
    <property type="match status" value="1"/>
</dbReference>
<dbReference type="PANTHER" id="PTHR30329">
    <property type="entry name" value="STATOR ELEMENT OF FLAGELLAR MOTOR COMPLEX"/>
    <property type="match status" value="1"/>
</dbReference>
<comment type="similarity">
    <text evidence="2">Belongs to the MotB family.</text>
</comment>
<feature type="domain" description="OmpA-like" evidence="8">
    <location>
        <begin position="234"/>
        <end position="308"/>
    </location>
</feature>
<name>A0A382CEQ4_9ZZZZ</name>
<proteinExistence type="inferred from homology"/>
<evidence type="ECO:0000313" key="9">
    <source>
        <dbReference type="EMBL" id="SVB24668.1"/>
    </source>
</evidence>
<feature type="compositionally biased region" description="Polar residues" evidence="7">
    <location>
        <begin position="96"/>
        <end position="105"/>
    </location>
</feature>
<keyword evidence="3" id="KW-1003">Cell membrane</keyword>
<keyword evidence="5" id="KW-1133">Transmembrane helix</keyword>
<gene>
    <name evidence="9" type="ORF">METZ01_LOCUS177522</name>
</gene>
<dbReference type="InterPro" id="IPR025713">
    <property type="entry name" value="MotB-like_N_dom"/>
</dbReference>
<dbReference type="AlphaFoldDB" id="A0A382CEQ4"/>
<evidence type="ECO:0000256" key="6">
    <source>
        <dbReference type="ARBA" id="ARBA00023136"/>
    </source>
</evidence>
<evidence type="ECO:0000259" key="8">
    <source>
        <dbReference type="PROSITE" id="PS51123"/>
    </source>
</evidence>
<feature type="region of interest" description="Disordered" evidence="7">
    <location>
        <begin position="85"/>
        <end position="107"/>
    </location>
</feature>
<evidence type="ECO:0000256" key="1">
    <source>
        <dbReference type="ARBA" id="ARBA00004162"/>
    </source>
</evidence>
<keyword evidence="6" id="KW-0472">Membrane</keyword>
<reference evidence="9" key="1">
    <citation type="submission" date="2018-05" db="EMBL/GenBank/DDBJ databases">
        <authorList>
            <person name="Lanie J.A."/>
            <person name="Ng W.-L."/>
            <person name="Kazmierczak K.M."/>
            <person name="Andrzejewski T.M."/>
            <person name="Davidsen T.M."/>
            <person name="Wayne K.J."/>
            <person name="Tettelin H."/>
            <person name="Glass J.I."/>
            <person name="Rusch D."/>
            <person name="Podicherti R."/>
            <person name="Tsui H.-C.T."/>
            <person name="Winkler M.E."/>
        </authorList>
    </citation>
    <scope>NUCLEOTIDE SEQUENCE</scope>
</reference>
<dbReference type="EMBL" id="UINC01034196">
    <property type="protein sequence ID" value="SVB24668.1"/>
    <property type="molecule type" value="Genomic_DNA"/>
</dbReference>
<protein>
    <recommendedName>
        <fullName evidence="8">OmpA-like domain-containing protein</fullName>
    </recommendedName>
</protein>
<dbReference type="InterPro" id="IPR036737">
    <property type="entry name" value="OmpA-like_sf"/>
</dbReference>
<dbReference type="Pfam" id="PF13677">
    <property type="entry name" value="MotB_plug"/>
    <property type="match status" value="1"/>
</dbReference>
<sequence>MAPAWMATFADMATLLMAFFVLILSFVEMEDPSIFKEVSGSMSNSFGVQRDVPSVEPPMGQNIIAQNFRTSKVNPSLIVNVQEETTDLEPEEMELKSTSQASDYETNSDEEIEILRKALANEIAKGQLEIKVQDDAILVVTKEGLLKPNKDSTETGEKDTGEIPTELIEIYAKVAEAQALIESEVFVGSNNDATNLQKEENLKRDQQVDEQLRKVRANLKSQIDQGLANVERVGDQILVQLSTQDSFRSGYAELRSDFLPTLSALGQTISDLNSKVTVSGHTDNIPIGFSERFLSNWDLSAARAAAVA</sequence>
<evidence type="ECO:0000256" key="7">
    <source>
        <dbReference type="SAM" id="MobiDB-lite"/>
    </source>
</evidence>
<dbReference type="InterPro" id="IPR050330">
    <property type="entry name" value="Bact_OuterMem_StrucFunc"/>
</dbReference>
<dbReference type="PANTHER" id="PTHR30329:SF21">
    <property type="entry name" value="LIPOPROTEIN YIAD-RELATED"/>
    <property type="match status" value="1"/>
</dbReference>
<evidence type="ECO:0000256" key="4">
    <source>
        <dbReference type="ARBA" id="ARBA00022692"/>
    </source>
</evidence>